<sequence>MENLIDYFKENKIDNVKVQIMIEFTCKNESKTINLEESMKQSQYLKDPYNKSNKFIKNYQKESSKDDLHIFVFANEI</sequence>
<protein>
    <submittedName>
        <fullName evidence="2">Uncharacterized protein</fullName>
    </submittedName>
</protein>
<evidence type="ECO:0000313" key="1">
    <source>
        <dbReference type="Proteomes" id="UP000887576"/>
    </source>
</evidence>
<dbReference type="Proteomes" id="UP000887576">
    <property type="component" value="Unplaced"/>
</dbReference>
<dbReference type="WBParaSite" id="JU765_v2.g5395.t1">
    <property type="protein sequence ID" value="JU765_v2.g5395.t1"/>
    <property type="gene ID" value="JU765_v2.g5395"/>
</dbReference>
<organism evidence="1 2">
    <name type="scientific">Panagrolaimus sp. JU765</name>
    <dbReference type="NCBI Taxonomy" id="591449"/>
    <lineage>
        <taxon>Eukaryota</taxon>
        <taxon>Metazoa</taxon>
        <taxon>Ecdysozoa</taxon>
        <taxon>Nematoda</taxon>
        <taxon>Chromadorea</taxon>
        <taxon>Rhabditida</taxon>
        <taxon>Tylenchina</taxon>
        <taxon>Panagrolaimomorpha</taxon>
        <taxon>Panagrolaimoidea</taxon>
        <taxon>Panagrolaimidae</taxon>
        <taxon>Panagrolaimus</taxon>
    </lineage>
</organism>
<accession>A0AC34RC86</accession>
<name>A0AC34RC86_9BILA</name>
<reference evidence="2" key="1">
    <citation type="submission" date="2022-11" db="UniProtKB">
        <authorList>
            <consortium name="WormBaseParasite"/>
        </authorList>
    </citation>
    <scope>IDENTIFICATION</scope>
</reference>
<proteinExistence type="predicted"/>
<evidence type="ECO:0000313" key="2">
    <source>
        <dbReference type="WBParaSite" id="JU765_v2.g5395.t1"/>
    </source>
</evidence>